<comment type="subunit">
    <text evidence="9">Monomer.</text>
</comment>
<dbReference type="InterPro" id="IPR017900">
    <property type="entry name" value="4Fe4S_Fe_S_CS"/>
</dbReference>
<feature type="binding site" evidence="9">
    <location>
        <position position="163"/>
    </location>
    <ligand>
        <name>cob(II)alamin</name>
        <dbReference type="ChEBI" id="CHEBI:16304"/>
    </ligand>
</feature>
<dbReference type="PROSITE" id="PS00198">
    <property type="entry name" value="4FE4S_FER_1"/>
    <property type="match status" value="1"/>
</dbReference>
<gene>
    <name evidence="9 11" type="primary">queG</name>
    <name evidence="11" type="ORF">ACCI51_03560</name>
</gene>
<comment type="cofactor">
    <cofactor evidence="9">
        <name>cob(II)alamin</name>
        <dbReference type="ChEBI" id="CHEBI:16304"/>
    </cofactor>
</comment>
<feature type="binding site" evidence="9">
    <location>
        <position position="225"/>
    </location>
    <ligand>
        <name>cob(II)alamin</name>
        <dbReference type="ChEBI" id="CHEBI:16304"/>
    </ligand>
</feature>
<keyword evidence="12" id="KW-1185">Reference proteome</keyword>
<evidence type="ECO:0000256" key="5">
    <source>
        <dbReference type="ARBA" id="ARBA00022785"/>
    </source>
</evidence>
<keyword evidence="9" id="KW-0170">Cobalt</keyword>
<dbReference type="GO" id="GO:0052693">
    <property type="term" value="F:epoxyqueuosine reductase activity"/>
    <property type="evidence" value="ECO:0007669"/>
    <property type="project" value="UniProtKB-EC"/>
</dbReference>
<evidence type="ECO:0000256" key="6">
    <source>
        <dbReference type="ARBA" id="ARBA00023002"/>
    </source>
</evidence>
<dbReference type="InterPro" id="IPR013542">
    <property type="entry name" value="QueG_DUF1730"/>
</dbReference>
<dbReference type="NCBIfam" id="TIGR00276">
    <property type="entry name" value="tRNA epoxyqueuosine(34) reductase QueG"/>
    <property type="match status" value="1"/>
</dbReference>
<keyword evidence="6 9" id="KW-0560">Oxidoreductase</keyword>
<evidence type="ECO:0000256" key="2">
    <source>
        <dbReference type="ARBA" id="ARBA00022490"/>
    </source>
</evidence>
<dbReference type="PROSITE" id="PS51379">
    <property type="entry name" value="4FE4S_FER_2"/>
    <property type="match status" value="1"/>
</dbReference>
<comment type="subcellular location">
    <subcellularLocation>
        <location evidence="9">Cytoplasm</location>
    </subcellularLocation>
</comment>
<evidence type="ECO:0000313" key="12">
    <source>
        <dbReference type="Proteomes" id="UP001569414"/>
    </source>
</evidence>
<feature type="binding site" evidence="9">
    <location>
        <position position="177"/>
    </location>
    <ligand>
        <name>cob(II)alamin</name>
        <dbReference type="ChEBI" id="CHEBI:16304"/>
    </ligand>
</feature>
<feature type="domain" description="4Fe-4S ferredoxin-type" evidence="10">
    <location>
        <begin position="187"/>
        <end position="217"/>
    </location>
</feature>
<keyword evidence="2 9" id="KW-0963">Cytoplasm</keyword>
<evidence type="ECO:0000259" key="10">
    <source>
        <dbReference type="PROSITE" id="PS51379"/>
    </source>
</evidence>
<dbReference type="Pfam" id="PF13484">
    <property type="entry name" value="Fer4_16"/>
    <property type="match status" value="1"/>
</dbReference>
<feature type="binding site" evidence="9">
    <location>
        <position position="142"/>
    </location>
    <ligand>
        <name>cob(II)alamin</name>
        <dbReference type="ChEBI" id="CHEBI:16304"/>
    </ligand>
</feature>
<comment type="pathway">
    <text evidence="9">tRNA modification; tRNA-queuosine biosynthesis.</text>
</comment>
<feature type="binding site" evidence="9">
    <location>
        <position position="207"/>
    </location>
    <ligand>
        <name>[4Fe-4S] cluster</name>
        <dbReference type="ChEBI" id="CHEBI:49883"/>
        <label>2</label>
    </ligand>
</feature>
<feature type="binding site" evidence="9">
    <location>
        <position position="203"/>
    </location>
    <ligand>
        <name>[4Fe-4S] cluster</name>
        <dbReference type="ChEBI" id="CHEBI:49883"/>
        <label>1</label>
    </ligand>
</feature>
<dbReference type="HAMAP" id="MF_00916">
    <property type="entry name" value="QueG"/>
    <property type="match status" value="1"/>
</dbReference>
<evidence type="ECO:0000313" key="11">
    <source>
        <dbReference type="EMBL" id="MFA0789609.1"/>
    </source>
</evidence>
<dbReference type="SUPFAM" id="SSF46548">
    <property type="entry name" value="alpha-helical ferredoxin"/>
    <property type="match status" value="1"/>
</dbReference>
<evidence type="ECO:0000256" key="8">
    <source>
        <dbReference type="ARBA" id="ARBA00023014"/>
    </source>
</evidence>
<feature type="binding site" evidence="9">
    <location>
        <position position="250"/>
    </location>
    <ligand>
        <name>[4Fe-4S] cluster</name>
        <dbReference type="ChEBI" id="CHEBI:49883"/>
        <label>2</label>
    </ligand>
</feature>
<comment type="catalytic activity">
    <reaction evidence="9">
        <text>epoxyqueuosine(34) in tRNA + AH2 = queuosine(34) in tRNA + A + H2O</text>
        <dbReference type="Rhea" id="RHEA:32159"/>
        <dbReference type="Rhea" id="RHEA-COMP:18571"/>
        <dbReference type="Rhea" id="RHEA-COMP:18582"/>
        <dbReference type="ChEBI" id="CHEBI:13193"/>
        <dbReference type="ChEBI" id="CHEBI:15377"/>
        <dbReference type="ChEBI" id="CHEBI:17499"/>
        <dbReference type="ChEBI" id="CHEBI:194431"/>
        <dbReference type="ChEBI" id="CHEBI:194443"/>
        <dbReference type="EC" id="1.17.99.6"/>
    </reaction>
</comment>
<dbReference type="EMBL" id="JBGMEL010000002">
    <property type="protein sequence ID" value="MFA0789609.1"/>
    <property type="molecule type" value="Genomic_DNA"/>
</dbReference>
<keyword evidence="7 9" id="KW-0408">Iron</keyword>
<dbReference type="RefSeq" id="WP_371842624.1">
    <property type="nucleotide sequence ID" value="NZ_JBGMEL010000002.1"/>
</dbReference>
<feature type="binding site" evidence="9">
    <location>
        <position position="197"/>
    </location>
    <ligand>
        <name>[4Fe-4S] cluster</name>
        <dbReference type="ChEBI" id="CHEBI:49883"/>
        <label>1</label>
    </ligand>
</feature>
<dbReference type="PANTHER" id="PTHR30002:SF4">
    <property type="entry name" value="EPOXYQUEUOSINE REDUCTASE"/>
    <property type="match status" value="1"/>
</dbReference>
<protein>
    <recommendedName>
        <fullName evidence="9">Epoxyqueuosine reductase</fullName>
        <ecNumber evidence="9">1.17.99.6</ecNumber>
    </recommendedName>
    <alternativeName>
        <fullName evidence="9">Queuosine biosynthesis protein QueG</fullName>
    </alternativeName>
</protein>
<keyword evidence="9" id="KW-0846">Cobalamin</keyword>
<comment type="caution">
    <text evidence="9">Lacks conserved residue(s) required for the propagation of feature annotation.</text>
</comment>
<keyword evidence="4 9" id="KW-0479">Metal-binding</keyword>
<keyword evidence="8 9" id="KW-0411">Iron-sulfur</keyword>
<evidence type="ECO:0000256" key="4">
    <source>
        <dbReference type="ARBA" id="ARBA00022723"/>
    </source>
</evidence>
<evidence type="ECO:0000256" key="3">
    <source>
        <dbReference type="ARBA" id="ARBA00022694"/>
    </source>
</evidence>
<feature type="active site" description="Proton donor" evidence="9">
    <location>
        <position position="142"/>
    </location>
</feature>
<feature type="binding site" evidence="9">
    <location>
        <position position="257"/>
    </location>
    <ligand>
        <name>[4Fe-4S] cluster</name>
        <dbReference type="ChEBI" id="CHEBI:49883"/>
        <label>1</label>
    </ligand>
</feature>
<dbReference type="EC" id="1.17.99.6" evidence="9"/>
<comment type="similarity">
    <text evidence="9">Belongs to the QueG family.</text>
</comment>
<dbReference type="Proteomes" id="UP001569414">
    <property type="component" value="Unassembled WGS sequence"/>
</dbReference>
<feature type="binding site" evidence="9">
    <location>
        <begin position="250"/>
        <end position="251"/>
    </location>
    <ligand>
        <name>cob(II)alamin</name>
        <dbReference type="ChEBI" id="CHEBI:16304"/>
    </ligand>
</feature>
<feature type="binding site" evidence="9">
    <location>
        <position position="223"/>
    </location>
    <ligand>
        <name>[4Fe-4S] cluster</name>
        <dbReference type="ChEBI" id="CHEBI:49883"/>
        <label>2</label>
    </ligand>
</feature>
<feature type="binding site" evidence="9">
    <location>
        <position position="166"/>
    </location>
    <ligand>
        <name>cob(II)alamin</name>
        <dbReference type="ChEBI" id="CHEBI:16304"/>
    </ligand>
</feature>
<comment type="caution">
    <text evidence="11">The sequence shown here is derived from an EMBL/GenBank/DDBJ whole genome shotgun (WGS) entry which is preliminary data.</text>
</comment>
<feature type="binding site" evidence="9">
    <location>
        <position position="253"/>
    </location>
    <ligand>
        <name>[4Fe-4S] cluster</name>
        <dbReference type="ChEBI" id="CHEBI:49883"/>
        <label>2</label>
    </ligand>
</feature>
<dbReference type="InterPro" id="IPR004453">
    <property type="entry name" value="QueG"/>
</dbReference>
<dbReference type="Gene3D" id="3.30.70.20">
    <property type="match status" value="1"/>
</dbReference>
<feature type="binding site" evidence="9">
    <location>
        <position position="61"/>
    </location>
    <ligand>
        <name>cob(II)alamin</name>
        <dbReference type="ChEBI" id="CHEBI:16304"/>
    </ligand>
</feature>
<evidence type="ECO:0000256" key="1">
    <source>
        <dbReference type="ARBA" id="ARBA00022485"/>
    </source>
</evidence>
<comment type="cofactor">
    <cofactor evidence="9">
        <name>[4Fe-4S] cluster</name>
        <dbReference type="ChEBI" id="CHEBI:49883"/>
    </cofactor>
    <text evidence="9">Binds 2 [4Fe-4S] clusters per monomer.</text>
</comment>
<comment type="function">
    <text evidence="9">Catalyzes the conversion of epoxyqueuosine (oQ) to queuosine (Q), which is a hypermodified base found in the wobble positions of tRNA(Asp), tRNA(Asn), tRNA(His) and tRNA(Tyr).</text>
</comment>
<dbReference type="Pfam" id="PF08331">
    <property type="entry name" value="QueG_DUF1730"/>
    <property type="match status" value="1"/>
</dbReference>
<evidence type="ECO:0000256" key="7">
    <source>
        <dbReference type="ARBA" id="ARBA00023004"/>
    </source>
</evidence>
<proteinExistence type="inferred from homology"/>
<keyword evidence="1 9" id="KW-0004">4Fe-4S</keyword>
<feature type="binding site" evidence="9">
    <location>
        <position position="200"/>
    </location>
    <ligand>
        <name>[4Fe-4S] cluster</name>
        <dbReference type="ChEBI" id="CHEBI:49883"/>
        <label>1</label>
    </ligand>
</feature>
<dbReference type="InterPro" id="IPR017896">
    <property type="entry name" value="4Fe4S_Fe-S-bd"/>
</dbReference>
<accession>A0ABV4NJ62</accession>
<keyword evidence="3 9" id="KW-0819">tRNA processing</keyword>
<evidence type="ECO:0000256" key="9">
    <source>
        <dbReference type="HAMAP-Rule" id="MF_00916"/>
    </source>
</evidence>
<keyword evidence="5 9" id="KW-0671">Queuosine biosynthesis</keyword>
<reference evidence="11 12" key="1">
    <citation type="submission" date="2024-08" db="EMBL/GenBank/DDBJ databases">
        <authorList>
            <person name="Ishaq N."/>
        </authorList>
    </citation>
    <scope>NUCLEOTIDE SEQUENCE [LARGE SCALE GENOMIC DNA]</scope>
    <source>
        <strain evidence="11 12">JCM 30400</strain>
    </source>
</reference>
<name>A0ABV4NJ62_9GAMM</name>
<sequence>MTESLLAELADLIKLWGRELGFQQVGITDCQLEEDGERLRAWIDKGYHADMEWMGAHGAKRWRPELLEEGTLRAISVRLDYLPPDTQPIKILKDSSKAYISRYANGRDYHKLIRKRLAALAKKIDAFCAERGIESKGRAFTDSAPVMERALARKAGLGWVGKNCLLINSRAGSFFFLGEIYTNLALPVDKGDFADECGDCVACLKVCPTDAFISPRTLDAGRCISYLTIENKGPIPEEFREPIGNRVFGCDDCQTICPWNKFAKPTAEQDFHPRHGLDSGDLLALFHWSEEEFLRKTEGSPIRRIGYERWQRNLAVGLGNGEAGAEVFETLEQARQTATPLVQEHIDWALARLRSGRKRKRKIKRATQ</sequence>
<dbReference type="PANTHER" id="PTHR30002">
    <property type="entry name" value="EPOXYQUEUOSINE REDUCTASE"/>
    <property type="match status" value="1"/>
</dbReference>
<organism evidence="11 12">
    <name type="scientific">Microbulbifer echini</name>
    <dbReference type="NCBI Taxonomy" id="1529067"/>
    <lineage>
        <taxon>Bacteria</taxon>
        <taxon>Pseudomonadati</taxon>
        <taxon>Pseudomonadota</taxon>
        <taxon>Gammaproteobacteria</taxon>
        <taxon>Cellvibrionales</taxon>
        <taxon>Microbulbiferaceae</taxon>
        <taxon>Microbulbifer</taxon>
    </lineage>
</organism>
<feature type="binding site" evidence="9">
    <location>
        <position position="232"/>
    </location>
    <ligand>
        <name>tRNA</name>
        <dbReference type="ChEBI" id="CHEBI:17843"/>
    </ligand>
</feature>